<name>A0ABP9FTX6_9SPHI</name>
<organism evidence="2 3">
    <name type="scientific">Mucilaginibacter defluvii</name>
    <dbReference type="NCBI Taxonomy" id="1196019"/>
    <lineage>
        <taxon>Bacteria</taxon>
        <taxon>Pseudomonadati</taxon>
        <taxon>Bacteroidota</taxon>
        <taxon>Sphingobacteriia</taxon>
        <taxon>Sphingobacteriales</taxon>
        <taxon>Sphingobacteriaceae</taxon>
        <taxon>Mucilaginibacter</taxon>
    </lineage>
</organism>
<dbReference type="PRINTS" id="PR00069">
    <property type="entry name" value="ALDKETRDTASE"/>
</dbReference>
<dbReference type="InterPro" id="IPR050523">
    <property type="entry name" value="AKR_Detox_Biosynth"/>
</dbReference>
<dbReference type="CDD" id="cd19081">
    <property type="entry name" value="AKR_AKR9C1"/>
    <property type="match status" value="1"/>
</dbReference>
<dbReference type="RefSeq" id="WP_345330503.1">
    <property type="nucleotide sequence ID" value="NZ_BAABJI010000002.1"/>
</dbReference>
<dbReference type="EMBL" id="BAABJI010000002">
    <property type="protein sequence ID" value="GAA4913333.1"/>
    <property type="molecule type" value="Genomic_DNA"/>
</dbReference>
<dbReference type="Proteomes" id="UP001501436">
    <property type="component" value="Unassembled WGS sequence"/>
</dbReference>
<sequence length="316" mass="34835">MEDRKIGKSGLTVKPFAFGGNVFGWTADEKRSFELLDAFVDKDFNLVDTADVYSYWVPGNRGGESEIIIGNWLKKTGKRDKIVLATKVGKPMGEGMKGLSKKYINRAVEASLKRLQTDYIDLYQSHDDDKDTPLAETMQAFDQLIKEGKVRAIGASNFKANRLAEAIKVSEDNGFAAYQSLQPEYNLYDREGFEAELQKLCLEKDLGVITYYSLASGFLTGKYRSADDLNKSQRGGGIKKYLDNRGQNILKALDEVAAKHNVPLATVSVAWLIAQPGITAPIASATSVAQLTDIAKAAEIKLSKDDIDLLSHASEY</sequence>
<feature type="domain" description="NADP-dependent oxidoreductase" evidence="1">
    <location>
        <begin position="17"/>
        <end position="311"/>
    </location>
</feature>
<protein>
    <submittedName>
        <fullName evidence="2">Aldo/keto reductase</fullName>
    </submittedName>
</protein>
<dbReference type="InterPro" id="IPR036812">
    <property type="entry name" value="NAD(P)_OxRdtase_dom_sf"/>
</dbReference>
<dbReference type="Gene3D" id="3.20.20.100">
    <property type="entry name" value="NADP-dependent oxidoreductase domain"/>
    <property type="match status" value="1"/>
</dbReference>
<proteinExistence type="predicted"/>
<comment type="caution">
    <text evidence="2">The sequence shown here is derived from an EMBL/GenBank/DDBJ whole genome shotgun (WGS) entry which is preliminary data.</text>
</comment>
<evidence type="ECO:0000313" key="2">
    <source>
        <dbReference type="EMBL" id="GAA4913333.1"/>
    </source>
</evidence>
<reference evidence="3" key="1">
    <citation type="journal article" date="2019" name="Int. J. Syst. Evol. Microbiol.">
        <title>The Global Catalogue of Microorganisms (GCM) 10K type strain sequencing project: providing services to taxonomists for standard genome sequencing and annotation.</title>
        <authorList>
            <consortium name="The Broad Institute Genomics Platform"/>
            <consortium name="The Broad Institute Genome Sequencing Center for Infectious Disease"/>
            <person name="Wu L."/>
            <person name="Ma J."/>
        </authorList>
    </citation>
    <scope>NUCLEOTIDE SEQUENCE [LARGE SCALE GENOMIC DNA]</scope>
    <source>
        <strain evidence="3">JCM 18283</strain>
    </source>
</reference>
<keyword evidence="3" id="KW-1185">Reference proteome</keyword>
<evidence type="ECO:0000313" key="3">
    <source>
        <dbReference type="Proteomes" id="UP001501436"/>
    </source>
</evidence>
<dbReference type="PANTHER" id="PTHR43364:SF6">
    <property type="entry name" value="OXIDOREDUCTASE-RELATED"/>
    <property type="match status" value="1"/>
</dbReference>
<dbReference type="PANTHER" id="PTHR43364">
    <property type="entry name" value="NADH-SPECIFIC METHYLGLYOXAL REDUCTASE-RELATED"/>
    <property type="match status" value="1"/>
</dbReference>
<dbReference type="InterPro" id="IPR023210">
    <property type="entry name" value="NADP_OxRdtase_dom"/>
</dbReference>
<dbReference type="Pfam" id="PF00248">
    <property type="entry name" value="Aldo_ket_red"/>
    <property type="match status" value="1"/>
</dbReference>
<evidence type="ECO:0000259" key="1">
    <source>
        <dbReference type="Pfam" id="PF00248"/>
    </source>
</evidence>
<dbReference type="SUPFAM" id="SSF51430">
    <property type="entry name" value="NAD(P)-linked oxidoreductase"/>
    <property type="match status" value="1"/>
</dbReference>
<gene>
    <name evidence="2" type="ORF">GCM10023313_15730</name>
</gene>
<dbReference type="InterPro" id="IPR020471">
    <property type="entry name" value="AKR"/>
</dbReference>
<accession>A0ABP9FTX6</accession>